<protein>
    <submittedName>
        <fullName evidence="1">Uncharacterized protein</fullName>
    </submittedName>
</protein>
<dbReference type="Proteomes" id="UP001589838">
    <property type="component" value="Unassembled WGS sequence"/>
</dbReference>
<evidence type="ECO:0000313" key="2">
    <source>
        <dbReference type="Proteomes" id="UP001589838"/>
    </source>
</evidence>
<sequence length="59" mass="6921">MYTVIISIALSLFFLLFLGFMILGNRVAHVIEYQQAKEADEELSEIAKMMQQNEKRKRN</sequence>
<evidence type="ECO:0000313" key="1">
    <source>
        <dbReference type="EMBL" id="MFC0470202.1"/>
    </source>
</evidence>
<dbReference type="EMBL" id="JBHLUX010000017">
    <property type="protein sequence ID" value="MFC0470202.1"/>
    <property type="molecule type" value="Genomic_DNA"/>
</dbReference>
<proteinExistence type="predicted"/>
<dbReference type="RefSeq" id="WP_335958904.1">
    <property type="nucleotide sequence ID" value="NZ_JAXBLX010000003.1"/>
</dbReference>
<organism evidence="1 2">
    <name type="scientific">Halalkalibacter kiskunsagensis</name>
    <dbReference type="NCBI Taxonomy" id="1548599"/>
    <lineage>
        <taxon>Bacteria</taxon>
        <taxon>Bacillati</taxon>
        <taxon>Bacillota</taxon>
        <taxon>Bacilli</taxon>
        <taxon>Bacillales</taxon>
        <taxon>Bacillaceae</taxon>
        <taxon>Halalkalibacter</taxon>
    </lineage>
</organism>
<gene>
    <name evidence="1" type="ORF">ACFFHM_06595</name>
</gene>
<name>A0ABV6KA60_9BACI</name>
<reference evidence="1 2" key="1">
    <citation type="submission" date="2024-09" db="EMBL/GenBank/DDBJ databases">
        <authorList>
            <person name="Sun Q."/>
            <person name="Mori K."/>
        </authorList>
    </citation>
    <scope>NUCLEOTIDE SEQUENCE [LARGE SCALE GENOMIC DNA]</scope>
    <source>
        <strain evidence="1 2">NCAIM B.02610</strain>
    </source>
</reference>
<comment type="caution">
    <text evidence="1">The sequence shown here is derived from an EMBL/GenBank/DDBJ whole genome shotgun (WGS) entry which is preliminary data.</text>
</comment>
<accession>A0ABV6KA60</accession>
<keyword evidence="2" id="KW-1185">Reference proteome</keyword>